<dbReference type="AlphaFoldDB" id="A0A6P8IT74"/>
<dbReference type="SUPFAM" id="SSF57414">
    <property type="entry name" value="Hairpin loop containing domain-like"/>
    <property type="match status" value="1"/>
</dbReference>
<dbReference type="GeneID" id="116304754"/>
<dbReference type="InterPro" id="IPR000742">
    <property type="entry name" value="EGF"/>
</dbReference>
<keyword evidence="7" id="KW-1185">Reference proteome</keyword>
<keyword evidence="2" id="KW-1015">Disulfide bond</keyword>
<accession>A0A6P8IT74</accession>
<evidence type="ECO:0000313" key="7">
    <source>
        <dbReference type="Proteomes" id="UP000515163"/>
    </source>
</evidence>
<proteinExistence type="inferred from homology"/>
<keyword evidence="4" id="KW-0732">Signal</keyword>
<evidence type="ECO:0000259" key="6">
    <source>
        <dbReference type="PROSITE" id="PS50948"/>
    </source>
</evidence>
<evidence type="ECO:0000256" key="4">
    <source>
        <dbReference type="SAM" id="SignalP"/>
    </source>
</evidence>
<dbReference type="InterPro" id="IPR000152">
    <property type="entry name" value="EGF-type_Asp/Asn_hydroxyl_site"/>
</dbReference>
<evidence type="ECO:0000256" key="2">
    <source>
        <dbReference type="ARBA" id="ARBA00023157"/>
    </source>
</evidence>
<dbReference type="PROSITE" id="PS00010">
    <property type="entry name" value="ASX_HYDROXYL"/>
    <property type="match status" value="1"/>
</dbReference>
<dbReference type="PROSITE" id="PS50026">
    <property type="entry name" value="EGF_3"/>
    <property type="match status" value="1"/>
</dbReference>
<dbReference type="Proteomes" id="UP000515163">
    <property type="component" value="Unplaced"/>
</dbReference>
<dbReference type="InterPro" id="IPR003609">
    <property type="entry name" value="Pan_app"/>
</dbReference>
<dbReference type="RefSeq" id="XP_031570396.1">
    <property type="nucleotide sequence ID" value="XM_031714536.1"/>
</dbReference>
<comment type="caution">
    <text evidence="3">Lacks conserved residue(s) required for the propagation of feature annotation.</text>
</comment>
<feature type="chain" id="PRO_5027605458" evidence="4">
    <location>
        <begin position="25"/>
        <end position="383"/>
    </location>
</feature>
<keyword evidence="3" id="KW-0245">EGF-like domain</keyword>
<gene>
    <name evidence="8" type="primary">LOC116304754</name>
</gene>
<dbReference type="KEGG" id="aten:116304754"/>
<comment type="similarity">
    <text evidence="1">Belongs to the EGF domain peptide family.</text>
</comment>
<name>A0A6P8IT74_ACTTE</name>
<dbReference type="PROSITE" id="PS50948">
    <property type="entry name" value="PAN"/>
    <property type="match status" value="1"/>
</dbReference>
<feature type="signal peptide" evidence="4">
    <location>
        <begin position="1"/>
        <end position="24"/>
    </location>
</feature>
<dbReference type="CDD" id="cd00054">
    <property type="entry name" value="EGF_CA"/>
    <property type="match status" value="1"/>
</dbReference>
<sequence length="383" mass="44447">MTTTLGLLRFSILLSALCLSSVTTNCPSLNYERNSFFVNSDVIYDHLLAHSTFLVTTTINEVECFRECHQNCSCLSMNYLKGGQQNNCLLNNSTEKMSPELLQFRVSWKYYHFVRENMGNISSNTGCLNGCCRNNPCVHGGTCTELCANQKRRFQCKCKNRRYTGHRCEIYKPRSCADLKEDGISKNRWFEVYLTSNSVGTMVYCDFRSSDNITWTMVLSFGVHPFGGYDACKNLKQDRKIKYSFYQHNIGSSEKLALRKRSPHWRVTCEYDKHHTVFDNYIVAKFDHIDLTSLPNGVQCKRFEEINVLKTKCTNCSATVVRDCTRYQYFALLSERSMVPNCTTNISFTESYFGNAYYYIFQNPLFPCNRYRNSTTQYWFGSQ</sequence>
<dbReference type="InParanoid" id="A0A6P8IT74"/>
<dbReference type="OrthoDB" id="5945149at2759"/>
<dbReference type="Gene3D" id="2.10.25.10">
    <property type="entry name" value="Laminin"/>
    <property type="match status" value="1"/>
</dbReference>
<dbReference type="SUPFAM" id="SSF56496">
    <property type="entry name" value="Fibrinogen C-terminal domain-like"/>
    <property type="match status" value="1"/>
</dbReference>
<protein>
    <submittedName>
        <fullName evidence="8">Uncharacterized protein LOC116304754</fullName>
    </submittedName>
</protein>
<feature type="domain" description="Apple" evidence="6">
    <location>
        <begin position="26"/>
        <end position="115"/>
    </location>
</feature>
<reference evidence="8" key="1">
    <citation type="submission" date="2025-08" db="UniProtKB">
        <authorList>
            <consortium name="RefSeq"/>
        </authorList>
    </citation>
    <scope>IDENTIFICATION</scope>
    <source>
        <tissue evidence="8">Tentacle</tissue>
    </source>
</reference>
<organism evidence="7 8">
    <name type="scientific">Actinia tenebrosa</name>
    <name type="common">Australian red waratah sea anemone</name>
    <dbReference type="NCBI Taxonomy" id="6105"/>
    <lineage>
        <taxon>Eukaryota</taxon>
        <taxon>Metazoa</taxon>
        <taxon>Cnidaria</taxon>
        <taxon>Anthozoa</taxon>
        <taxon>Hexacorallia</taxon>
        <taxon>Actiniaria</taxon>
        <taxon>Actiniidae</taxon>
        <taxon>Actinia</taxon>
    </lineage>
</organism>
<evidence type="ECO:0000256" key="1">
    <source>
        <dbReference type="ARBA" id="ARBA00006373"/>
    </source>
</evidence>
<evidence type="ECO:0000313" key="8">
    <source>
        <dbReference type="RefSeq" id="XP_031570396.1"/>
    </source>
</evidence>
<evidence type="ECO:0000259" key="5">
    <source>
        <dbReference type="PROSITE" id="PS50026"/>
    </source>
</evidence>
<dbReference type="InterPro" id="IPR036056">
    <property type="entry name" value="Fibrinogen-like_C"/>
</dbReference>
<evidence type="ECO:0000256" key="3">
    <source>
        <dbReference type="PROSITE-ProRule" id="PRU00076"/>
    </source>
</evidence>
<feature type="domain" description="EGF-like" evidence="5">
    <location>
        <begin position="132"/>
        <end position="169"/>
    </location>
</feature>